<name>A0ABR0RRW9_9EURO</name>
<sequence length="390" mass="43361">MYYAEHRYLGDTVEFPKEVHAELNGRPATAALLKLENGLLVTYGEINGFGGDYFGLTKPISSEANEDKMKDMFQRWYDLLGYSPSGKAKAEALRAELKSLNDQAEKVMRSASGGTGDELAAVYQKTPLDISHLDSVSKDARWANGGSFLQLIDTNVDHFGNEARLVHNAGHALALDWAAKGDLKKAFAVNGFADHFLEDSFAAGHMRVPRGPIWEVSKRDGERSVIPGYSYLVNACSNVMHEEDGELGLWVESPSGEKWKAFGDGRLPGKDVTNNATSTTLDQVRKALQESVKEVHEVYKSKQVIQQSQFKAWRHAPIVDRISTNTDNHNSLVKVEAGKIFRRVNGLKSETYEETSELGTWLTFYGENYSRVANQVALKVEKVTGIKLQR</sequence>
<proteinExistence type="predicted"/>
<dbReference type="RefSeq" id="XP_064731070.1">
    <property type="nucleotide sequence ID" value="XM_064872412.1"/>
</dbReference>
<comment type="caution">
    <text evidence="1">The sequence shown here is derived from an EMBL/GenBank/DDBJ whole genome shotgun (WGS) entry which is preliminary data.</text>
</comment>
<organism evidence="1 2">
    <name type="scientific">Knufia obscura</name>
    <dbReference type="NCBI Taxonomy" id="1635080"/>
    <lineage>
        <taxon>Eukaryota</taxon>
        <taxon>Fungi</taxon>
        <taxon>Dikarya</taxon>
        <taxon>Ascomycota</taxon>
        <taxon>Pezizomycotina</taxon>
        <taxon>Eurotiomycetes</taxon>
        <taxon>Chaetothyriomycetidae</taxon>
        <taxon>Chaetothyriales</taxon>
        <taxon>Trichomeriaceae</taxon>
        <taxon>Knufia</taxon>
    </lineage>
</organism>
<gene>
    <name evidence="1" type="ORF">PMZ80_003985</name>
</gene>
<dbReference type="InterPro" id="IPR049756">
    <property type="entry name" value="PlcA-like_dom"/>
</dbReference>
<keyword evidence="2" id="KW-1185">Reference proteome</keyword>
<dbReference type="CDD" id="cd22893">
    <property type="entry name" value="PlcA-like"/>
    <property type="match status" value="1"/>
</dbReference>
<dbReference type="GeneID" id="89997434"/>
<protein>
    <submittedName>
        <fullName evidence="1">Uncharacterized protein</fullName>
    </submittedName>
</protein>
<evidence type="ECO:0000313" key="2">
    <source>
        <dbReference type="Proteomes" id="UP001334248"/>
    </source>
</evidence>
<dbReference type="EMBL" id="JAVHJV010000004">
    <property type="protein sequence ID" value="KAK5942980.1"/>
    <property type="molecule type" value="Genomic_DNA"/>
</dbReference>
<evidence type="ECO:0000313" key="1">
    <source>
        <dbReference type="EMBL" id="KAK5942980.1"/>
    </source>
</evidence>
<accession>A0ABR0RRW9</accession>
<dbReference type="Proteomes" id="UP001334248">
    <property type="component" value="Unassembled WGS sequence"/>
</dbReference>
<reference evidence="1 2" key="1">
    <citation type="journal article" date="2023" name="Res Sq">
        <title>Genomic and morphological characterization of Knufia obscura isolated from the Mars 2020 spacecraft assembly facility.</title>
        <authorList>
            <person name="Chander A.M."/>
            <person name="Teixeira M.M."/>
            <person name="Singh N.K."/>
            <person name="Williams M.P."/>
            <person name="Parker C.W."/>
            <person name="Leo P."/>
            <person name="Stajich J.E."/>
            <person name="Torok T."/>
            <person name="Tighe S."/>
            <person name="Mason C.E."/>
            <person name="Venkateswaran K."/>
        </authorList>
    </citation>
    <scope>NUCLEOTIDE SEQUENCE [LARGE SCALE GENOMIC DNA]</scope>
    <source>
        <strain evidence="1 2">CCFEE 5817</strain>
    </source>
</reference>